<keyword evidence="4" id="KW-1185">Reference proteome</keyword>
<feature type="domain" description="DUF2231" evidence="2">
    <location>
        <begin position="12"/>
        <end position="46"/>
    </location>
</feature>
<evidence type="ECO:0000256" key="1">
    <source>
        <dbReference type="SAM" id="Phobius"/>
    </source>
</evidence>
<gene>
    <name evidence="3" type="ORF">SMD27_03860</name>
</gene>
<keyword evidence="1" id="KW-0812">Transmembrane</keyword>
<dbReference type="RefSeq" id="WP_320507005.1">
    <property type="nucleotide sequence ID" value="NZ_JAXCLW010000001.1"/>
</dbReference>
<evidence type="ECO:0000259" key="2">
    <source>
        <dbReference type="Pfam" id="PF09990"/>
    </source>
</evidence>
<evidence type="ECO:0000313" key="3">
    <source>
        <dbReference type="EMBL" id="MDY0881966.1"/>
    </source>
</evidence>
<dbReference type="EMBL" id="JAXCLW010000001">
    <property type="protein sequence ID" value="MDY0881966.1"/>
    <property type="molecule type" value="Genomic_DNA"/>
</dbReference>
<proteinExistence type="predicted"/>
<sequence length="60" mass="6536">MIRWQTGMAEGILPWGLVLSAIVVVILLFTGCKGGSLVYHHRIGMHPEAPAEGHVDVKSR</sequence>
<evidence type="ECO:0000313" key="4">
    <source>
        <dbReference type="Proteomes" id="UP001279642"/>
    </source>
</evidence>
<organism evidence="3 4">
    <name type="scientific">Dongia soli</name>
    <dbReference type="NCBI Taxonomy" id="600628"/>
    <lineage>
        <taxon>Bacteria</taxon>
        <taxon>Pseudomonadati</taxon>
        <taxon>Pseudomonadota</taxon>
        <taxon>Alphaproteobacteria</taxon>
        <taxon>Rhodospirillales</taxon>
        <taxon>Dongiaceae</taxon>
        <taxon>Dongia</taxon>
    </lineage>
</organism>
<protein>
    <recommendedName>
        <fullName evidence="2">DUF2231 domain-containing protein</fullName>
    </recommendedName>
</protein>
<reference evidence="3 4" key="1">
    <citation type="journal article" date="2016" name="Antonie Van Leeuwenhoek">
        <title>Dongia soli sp. nov., isolated from soil from Dokdo, Korea.</title>
        <authorList>
            <person name="Kim D.U."/>
            <person name="Lee H."/>
            <person name="Kim H."/>
            <person name="Kim S.G."/>
            <person name="Ka J.O."/>
        </authorList>
    </citation>
    <scope>NUCLEOTIDE SEQUENCE [LARGE SCALE GENOMIC DNA]</scope>
    <source>
        <strain evidence="3 4">D78</strain>
    </source>
</reference>
<dbReference type="InterPro" id="IPR019251">
    <property type="entry name" value="DUF2231_TM"/>
</dbReference>
<keyword evidence="1" id="KW-0472">Membrane</keyword>
<comment type="caution">
    <text evidence="3">The sequence shown here is derived from an EMBL/GenBank/DDBJ whole genome shotgun (WGS) entry which is preliminary data.</text>
</comment>
<dbReference type="Pfam" id="PF09990">
    <property type="entry name" value="DUF2231"/>
    <property type="match status" value="1"/>
</dbReference>
<dbReference type="PROSITE" id="PS51257">
    <property type="entry name" value="PROKAR_LIPOPROTEIN"/>
    <property type="match status" value="1"/>
</dbReference>
<dbReference type="Proteomes" id="UP001279642">
    <property type="component" value="Unassembled WGS sequence"/>
</dbReference>
<name>A0ABU5E707_9PROT</name>
<keyword evidence="1" id="KW-1133">Transmembrane helix</keyword>
<accession>A0ABU5E707</accession>
<feature type="transmembrane region" description="Helical" evidence="1">
    <location>
        <begin position="12"/>
        <end position="32"/>
    </location>
</feature>